<dbReference type="AlphaFoldDB" id="A0A8H7MYU7"/>
<comment type="caution">
    <text evidence="1">The sequence shown here is derived from an EMBL/GenBank/DDBJ whole genome shotgun (WGS) entry which is preliminary data.</text>
</comment>
<proteinExistence type="predicted"/>
<sequence>MKHGSTIRLSLFSSLSTPSHTACFSPNQVQVRFAQANPVYSAGQRGAERNLLFPLPLPMPRSVWLHLLLQVAPAKRIEVTRGKEGAFCGSGEVITSVWWMGSS</sequence>
<name>A0A8H7MYU7_BIOOC</name>
<accession>A0A8H7MYU7</accession>
<evidence type="ECO:0000313" key="1">
    <source>
        <dbReference type="EMBL" id="KAF9745404.1"/>
    </source>
</evidence>
<dbReference type="Proteomes" id="UP000616885">
    <property type="component" value="Unassembled WGS sequence"/>
</dbReference>
<protein>
    <submittedName>
        <fullName evidence="1">Uncharacterized protein</fullName>
    </submittedName>
</protein>
<gene>
    <name evidence="1" type="ORF">IM811_005026</name>
</gene>
<organism evidence="1 2">
    <name type="scientific">Bionectria ochroleuca</name>
    <name type="common">Gliocladium roseum</name>
    <dbReference type="NCBI Taxonomy" id="29856"/>
    <lineage>
        <taxon>Eukaryota</taxon>
        <taxon>Fungi</taxon>
        <taxon>Dikarya</taxon>
        <taxon>Ascomycota</taxon>
        <taxon>Pezizomycotina</taxon>
        <taxon>Sordariomycetes</taxon>
        <taxon>Hypocreomycetidae</taxon>
        <taxon>Hypocreales</taxon>
        <taxon>Bionectriaceae</taxon>
        <taxon>Clonostachys</taxon>
    </lineage>
</organism>
<reference evidence="1" key="1">
    <citation type="submission" date="2020-10" db="EMBL/GenBank/DDBJ databases">
        <title>High-Quality Genome Resource of Clonostachys rosea strain S41 by Oxford Nanopore Long-Read Sequencing.</title>
        <authorList>
            <person name="Wang H."/>
        </authorList>
    </citation>
    <scope>NUCLEOTIDE SEQUENCE</scope>
    <source>
        <strain evidence="1">S41</strain>
    </source>
</reference>
<dbReference type="EMBL" id="JADCTT010000013">
    <property type="protein sequence ID" value="KAF9745404.1"/>
    <property type="molecule type" value="Genomic_DNA"/>
</dbReference>
<evidence type="ECO:0000313" key="2">
    <source>
        <dbReference type="Proteomes" id="UP000616885"/>
    </source>
</evidence>